<keyword evidence="5" id="KW-1185">Reference proteome</keyword>
<feature type="region of interest" description="Disordered" evidence="1">
    <location>
        <begin position="1"/>
        <end position="49"/>
    </location>
</feature>
<keyword evidence="2" id="KW-1133">Transmembrane helix</keyword>
<dbReference type="Pfam" id="PF19803">
    <property type="entry name" value="DUF6286"/>
    <property type="match status" value="1"/>
</dbReference>
<proteinExistence type="predicted"/>
<comment type="caution">
    <text evidence="4">The sequence shown here is derived from an EMBL/GenBank/DDBJ whole genome shotgun (WGS) entry which is preliminary data.</text>
</comment>
<sequence length="234" mass="24727">MTSQTPDPAESFSGNVSEVSETGPTEEIPAAPGAASVAPSAPRAPDEVVRNASADRAAVRAFRPRRVIPAVITAVVMTAIGVLVALEVISALVGHPLRLLPYDRMLTWASSTPWSDRQVMAGAGLVGLLGLLLVLFALIPGRPTLIPVRTGDKDLVIGMQRRGFARSLAHAAERVRGVDQAKVRLVGKTVRVDAHSAVRDTTGLADAVREAVTARIAALSPVWHHPVHVHLRGK</sequence>
<feature type="compositionally biased region" description="Polar residues" evidence="1">
    <location>
        <begin position="1"/>
        <end position="23"/>
    </location>
</feature>
<dbReference type="EMBL" id="JBHTEE010000001">
    <property type="protein sequence ID" value="MFC7606371.1"/>
    <property type="molecule type" value="Genomic_DNA"/>
</dbReference>
<evidence type="ECO:0000256" key="1">
    <source>
        <dbReference type="SAM" id="MobiDB-lite"/>
    </source>
</evidence>
<dbReference type="Proteomes" id="UP001596514">
    <property type="component" value="Unassembled WGS sequence"/>
</dbReference>
<evidence type="ECO:0000256" key="2">
    <source>
        <dbReference type="SAM" id="Phobius"/>
    </source>
</evidence>
<accession>A0ABW2TDQ9</accession>
<organism evidence="4 5">
    <name type="scientific">Streptosporangium amethystogenes subsp. fukuiense</name>
    <dbReference type="NCBI Taxonomy" id="698418"/>
    <lineage>
        <taxon>Bacteria</taxon>
        <taxon>Bacillati</taxon>
        <taxon>Actinomycetota</taxon>
        <taxon>Actinomycetes</taxon>
        <taxon>Streptosporangiales</taxon>
        <taxon>Streptosporangiaceae</taxon>
        <taxon>Streptosporangium</taxon>
    </lineage>
</organism>
<reference evidence="5" key="1">
    <citation type="journal article" date="2019" name="Int. J. Syst. Evol. Microbiol.">
        <title>The Global Catalogue of Microorganisms (GCM) 10K type strain sequencing project: providing services to taxonomists for standard genome sequencing and annotation.</title>
        <authorList>
            <consortium name="The Broad Institute Genomics Platform"/>
            <consortium name="The Broad Institute Genome Sequencing Center for Infectious Disease"/>
            <person name="Wu L."/>
            <person name="Ma J."/>
        </authorList>
    </citation>
    <scope>NUCLEOTIDE SEQUENCE [LARGE SCALE GENOMIC DNA]</scope>
    <source>
        <strain evidence="5">JCM 10083</strain>
    </source>
</reference>
<feature type="domain" description="DUF6286" evidence="3">
    <location>
        <begin position="128"/>
        <end position="232"/>
    </location>
</feature>
<dbReference type="RefSeq" id="WP_343969896.1">
    <property type="nucleotide sequence ID" value="NZ_BAAAGK010000081.1"/>
</dbReference>
<name>A0ABW2TDQ9_9ACTN</name>
<evidence type="ECO:0000313" key="5">
    <source>
        <dbReference type="Proteomes" id="UP001596514"/>
    </source>
</evidence>
<feature type="transmembrane region" description="Helical" evidence="2">
    <location>
        <begin position="119"/>
        <end position="139"/>
    </location>
</feature>
<protein>
    <submittedName>
        <fullName evidence="4">DUF6286 domain-containing protein</fullName>
    </submittedName>
</protein>
<dbReference type="InterPro" id="IPR046253">
    <property type="entry name" value="DUF6286"/>
</dbReference>
<gene>
    <name evidence="4" type="ORF">ACFQVD_40350</name>
</gene>
<keyword evidence="2" id="KW-0472">Membrane</keyword>
<feature type="compositionally biased region" description="Low complexity" evidence="1">
    <location>
        <begin position="29"/>
        <end position="43"/>
    </location>
</feature>
<keyword evidence="2" id="KW-0812">Transmembrane</keyword>
<evidence type="ECO:0000313" key="4">
    <source>
        <dbReference type="EMBL" id="MFC7606371.1"/>
    </source>
</evidence>
<feature type="transmembrane region" description="Helical" evidence="2">
    <location>
        <begin position="70"/>
        <end position="93"/>
    </location>
</feature>
<evidence type="ECO:0000259" key="3">
    <source>
        <dbReference type="Pfam" id="PF19803"/>
    </source>
</evidence>